<sequence>HQHTAVMTEVGCGNWSPEMKPVTLEVIKICIESTDVTVKLVKCFSILKCISFCQVLVDEHGDGLCVHAMIYQALPCNGGKLSVTGIKFPKTFDDPLIPL</sequence>
<dbReference type="Gene3D" id="3.10.450.10">
    <property type="match status" value="1"/>
</dbReference>
<dbReference type="AlphaFoldDB" id="A0A8C2KBC5"/>
<evidence type="ECO:0000313" key="1">
    <source>
        <dbReference type="Ensembl" id="ENSCCRP00020106312.1"/>
    </source>
</evidence>
<organism evidence="1 2">
    <name type="scientific">Cyprinus carpio</name>
    <name type="common">Common carp</name>
    <dbReference type="NCBI Taxonomy" id="7962"/>
    <lineage>
        <taxon>Eukaryota</taxon>
        <taxon>Metazoa</taxon>
        <taxon>Chordata</taxon>
        <taxon>Craniata</taxon>
        <taxon>Vertebrata</taxon>
        <taxon>Euteleostomi</taxon>
        <taxon>Actinopterygii</taxon>
        <taxon>Neopterygii</taxon>
        <taxon>Teleostei</taxon>
        <taxon>Ostariophysi</taxon>
        <taxon>Cypriniformes</taxon>
        <taxon>Cyprinidae</taxon>
        <taxon>Cyprininae</taxon>
        <taxon>Cyprinus</taxon>
    </lineage>
</organism>
<evidence type="ECO:0000313" key="2">
    <source>
        <dbReference type="Proteomes" id="UP000694701"/>
    </source>
</evidence>
<reference evidence="1" key="1">
    <citation type="submission" date="2025-08" db="UniProtKB">
        <authorList>
            <consortium name="Ensembl"/>
        </authorList>
    </citation>
    <scope>IDENTIFICATION</scope>
</reference>
<protein>
    <submittedName>
        <fullName evidence="1">Uncharacterized protein</fullName>
    </submittedName>
</protein>
<dbReference type="Ensembl" id="ENSCCRT00020116131.1">
    <property type="protein sequence ID" value="ENSCCRP00020106312.1"/>
    <property type="gene ID" value="ENSCCRG00020048540.1"/>
</dbReference>
<name>A0A8C2KBC5_CYPCA</name>
<proteinExistence type="predicted"/>
<accession>A0A8C2KBC5</accession>
<dbReference type="Proteomes" id="UP000694701">
    <property type="component" value="Unplaced"/>
</dbReference>